<keyword evidence="1" id="KW-1133">Transmembrane helix</keyword>
<keyword evidence="1" id="KW-0812">Transmembrane</keyword>
<evidence type="ECO:0000256" key="1">
    <source>
        <dbReference type="SAM" id="Phobius"/>
    </source>
</evidence>
<protein>
    <submittedName>
        <fullName evidence="2">Uncharacterized protein</fullName>
    </submittedName>
</protein>
<keyword evidence="1" id="KW-0472">Membrane</keyword>
<evidence type="ECO:0000313" key="2">
    <source>
        <dbReference type="EMBL" id="KRZ26818.1"/>
    </source>
</evidence>
<evidence type="ECO:0000313" key="3">
    <source>
        <dbReference type="Proteomes" id="UP000054826"/>
    </source>
</evidence>
<feature type="transmembrane region" description="Helical" evidence="1">
    <location>
        <begin position="199"/>
        <end position="220"/>
    </location>
</feature>
<proteinExistence type="predicted"/>
<dbReference type="EMBL" id="JYDV01000175">
    <property type="protein sequence ID" value="KRZ26818.1"/>
    <property type="molecule type" value="Genomic_DNA"/>
</dbReference>
<sequence length="243" mass="27300">MHNHWLKRYRKLANASSHTLVFATGSNIRLQVARRSWGCGCTTIVSTTVSWCYQSNAYVQLIGRLTKWVNKKSGKGHSEFYKLLQLLVAEQGFLHILLQEVESGNALQRQIAQYMCGNTNDRRTLNQTVGAYIAIWRQVGNGRRFSFLFCLAHCGNKITTKSIYFIEQSKAKFDDDVTTNAAFSAVPTHLPPSTTILRILSSCPILYTAALGFFLFIFCMENSISLVHVRCTTLPLVPTDHGG</sequence>
<accession>A0A0V1IVK4</accession>
<name>A0A0V1IVK4_TRIPS</name>
<organism evidence="2 3">
    <name type="scientific">Trichinella pseudospiralis</name>
    <name type="common">Parasitic roundworm</name>
    <dbReference type="NCBI Taxonomy" id="6337"/>
    <lineage>
        <taxon>Eukaryota</taxon>
        <taxon>Metazoa</taxon>
        <taxon>Ecdysozoa</taxon>
        <taxon>Nematoda</taxon>
        <taxon>Enoplea</taxon>
        <taxon>Dorylaimia</taxon>
        <taxon>Trichinellida</taxon>
        <taxon>Trichinellidae</taxon>
        <taxon>Trichinella</taxon>
    </lineage>
</organism>
<comment type="caution">
    <text evidence="2">The sequence shown here is derived from an EMBL/GenBank/DDBJ whole genome shotgun (WGS) entry which is preliminary data.</text>
</comment>
<dbReference type="AlphaFoldDB" id="A0A0V1IVK4"/>
<reference evidence="2 3" key="1">
    <citation type="submission" date="2015-01" db="EMBL/GenBank/DDBJ databases">
        <title>Evolution of Trichinella species and genotypes.</title>
        <authorList>
            <person name="Korhonen P.K."/>
            <person name="Edoardo P."/>
            <person name="Giuseppe L.R."/>
            <person name="Gasser R.B."/>
        </authorList>
    </citation>
    <scope>NUCLEOTIDE SEQUENCE [LARGE SCALE GENOMIC DNA]</scope>
    <source>
        <strain evidence="2">ISS176</strain>
    </source>
</reference>
<dbReference type="Proteomes" id="UP000054826">
    <property type="component" value="Unassembled WGS sequence"/>
</dbReference>
<gene>
    <name evidence="2" type="ORF">T4C_5186</name>
</gene>